<sequence>MDEKATTNEGLTKQQRELLTQFAARRAARMAVASGQAPEQSELESRLREMDEAFAAHPDRDSPLVQENHELRRYTAILEEAIRALMAGELVADTTQ</sequence>
<organism evidence="1 2">
    <name type="scientific">Streptomyces akebiae</name>
    <dbReference type="NCBI Taxonomy" id="2865673"/>
    <lineage>
        <taxon>Bacteria</taxon>
        <taxon>Bacillati</taxon>
        <taxon>Actinomycetota</taxon>
        <taxon>Actinomycetes</taxon>
        <taxon>Kitasatosporales</taxon>
        <taxon>Streptomycetaceae</taxon>
        <taxon>Streptomyces</taxon>
    </lineage>
</organism>
<keyword evidence="2" id="KW-1185">Reference proteome</keyword>
<name>A0ABX8XK23_9ACTN</name>
<dbReference type="Proteomes" id="UP000827138">
    <property type="component" value="Chromosome"/>
</dbReference>
<gene>
    <name evidence="1" type="ORF">K1J60_06000</name>
</gene>
<dbReference type="RefSeq" id="WP_220645254.1">
    <property type="nucleotide sequence ID" value="NZ_CP080647.1"/>
</dbReference>
<protein>
    <submittedName>
        <fullName evidence="1">Uncharacterized protein</fullName>
    </submittedName>
</protein>
<reference evidence="1 2" key="1">
    <citation type="submission" date="2021-08" db="EMBL/GenBank/DDBJ databases">
        <authorList>
            <person name="Ping M."/>
        </authorList>
    </citation>
    <scope>NUCLEOTIDE SEQUENCE [LARGE SCALE GENOMIC DNA]</scope>
    <source>
        <strain evidence="1 2">MG28</strain>
    </source>
</reference>
<proteinExistence type="predicted"/>
<evidence type="ECO:0000313" key="1">
    <source>
        <dbReference type="EMBL" id="QYX76119.1"/>
    </source>
</evidence>
<dbReference type="EMBL" id="CP080647">
    <property type="protein sequence ID" value="QYX76119.1"/>
    <property type="molecule type" value="Genomic_DNA"/>
</dbReference>
<evidence type="ECO:0000313" key="2">
    <source>
        <dbReference type="Proteomes" id="UP000827138"/>
    </source>
</evidence>
<accession>A0ABX8XK23</accession>